<evidence type="ECO:0000256" key="1">
    <source>
        <dbReference type="ARBA" id="ARBA00038180"/>
    </source>
</evidence>
<dbReference type="AlphaFoldDB" id="A0A7I8VF11"/>
<dbReference type="FunFam" id="1.10.510.10:FF:000153">
    <property type="entry name" value="Tribbles homolog 2"/>
    <property type="match status" value="1"/>
</dbReference>
<feature type="compositionally biased region" description="Polar residues" evidence="2">
    <location>
        <begin position="57"/>
        <end position="81"/>
    </location>
</feature>
<feature type="domain" description="Protein kinase" evidence="3">
    <location>
        <begin position="96"/>
        <end position="352"/>
    </location>
</feature>
<name>A0A7I8VF11_9ANNE</name>
<evidence type="ECO:0000259" key="3">
    <source>
        <dbReference type="PROSITE" id="PS50011"/>
    </source>
</evidence>
<dbReference type="Proteomes" id="UP000549394">
    <property type="component" value="Unassembled WGS sequence"/>
</dbReference>
<dbReference type="GO" id="GO:0005524">
    <property type="term" value="F:ATP binding"/>
    <property type="evidence" value="ECO:0007669"/>
    <property type="project" value="InterPro"/>
</dbReference>
<accession>A0A7I8VF11</accession>
<comment type="similarity">
    <text evidence="1">Belongs to the protein kinase superfamily. CAMK Ser/Thr protein kinase family. Tribbles subfamily.</text>
</comment>
<dbReference type="SUPFAM" id="SSF56112">
    <property type="entry name" value="Protein kinase-like (PK-like)"/>
    <property type="match status" value="1"/>
</dbReference>
<dbReference type="SMART" id="SM00220">
    <property type="entry name" value="S_TKc"/>
    <property type="match status" value="1"/>
</dbReference>
<sequence>MQSRNKANIRNRGPPLTQGAFHAASAITEEHVEQEFQNNSPVPTPTIEYQAPCFPRTSLSPSPDSNEPSFSQNVTNSSEKNTITDDKCLPINVGRYKIYEQVDQSFNGEIRTCKGIDRITGEQIICKIIPKEKERVYTQAYLRTCHENVARIRELLKDLNNDKYRYMIFDRNYGDLHNYIRNKKRLRELEAMYYFRQILEAVQHCHDYGLSLRDLKLKRFVFVDEERRKIRLEGLEEANVIDNDQLMNIDRADKIACPAYVCPELLTLEVGKPFHGQAADIWSCGVMMYTIILGRYPFNGQNPIQVFTAIKKGVFDIPDTVSSRAKCLIRNMMKRDPLKRWKISKALKHPWFERITYANHEHDCRIPDRQNTDMIHIYRLGDEVDDDGFSIYVDPDEDLLSIMN</sequence>
<evidence type="ECO:0000313" key="5">
    <source>
        <dbReference type="Proteomes" id="UP000549394"/>
    </source>
</evidence>
<evidence type="ECO:0000256" key="2">
    <source>
        <dbReference type="SAM" id="MobiDB-lite"/>
    </source>
</evidence>
<dbReference type="InterPro" id="IPR011009">
    <property type="entry name" value="Kinase-like_dom_sf"/>
</dbReference>
<dbReference type="EMBL" id="CAJFCJ010000005">
    <property type="protein sequence ID" value="CAD5114541.1"/>
    <property type="molecule type" value="Genomic_DNA"/>
</dbReference>
<comment type="caution">
    <text evidence="4">The sequence shown here is derived from an EMBL/GenBank/DDBJ whole genome shotgun (WGS) entry which is preliminary data.</text>
</comment>
<protein>
    <submittedName>
        <fullName evidence="4">DgyrCDS3660</fullName>
    </submittedName>
</protein>
<dbReference type="PANTHER" id="PTHR22961">
    <property type="entry name" value="SER/THR PROTEIN KINASE-TRB"/>
    <property type="match status" value="1"/>
</dbReference>
<dbReference type="OrthoDB" id="410920at2759"/>
<proteinExistence type="inferred from homology"/>
<feature type="region of interest" description="Disordered" evidence="2">
    <location>
        <begin position="44"/>
        <end position="82"/>
    </location>
</feature>
<dbReference type="InterPro" id="IPR024104">
    <property type="entry name" value="Tribbles/Ser_Thr_kinase_40"/>
</dbReference>
<keyword evidence="5" id="KW-1185">Reference proteome</keyword>
<dbReference type="PROSITE" id="PS50011">
    <property type="entry name" value="PROTEIN_KINASE_DOM"/>
    <property type="match status" value="1"/>
</dbReference>
<organism evidence="4 5">
    <name type="scientific">Dimorphilus gyrociliatus</name>
    <dbReference type="NCBI Taxonomy" id="2664684"/>
    <lineage>
        <taxon>Eukaryota</taxon>
        <taxon>Metazoa</taxon>
        <taxon>Spiralia</taxon>
        <taxon>Lophotrochozoa</taxon>
        <taxon>Annelida</taxon>
        <taxon>Polychaeta</taxon>
        <taxon>Polychaeta incertae sedis</taxon>
        <taxon>Dinophilidae</taxon>
        <taxon>Dimorphilus</taxon>
    </lineage>
</organism>
<reference evidence="4 5" key="1">
    <citation type="submission" date="2020-08" db="EMBL/GenBank/DDBJ databases">
        <authorList>
            <person name="Hejnol A."/>
        </authorList>
    </citation>
    <scope>NUCLEOTIDE SEQUENCE [LARGE SCALE GENOMIC DNA]</scope>
</reference>
<dbReference type="GO" id="GO:0005634">
    <property type="term" value="C:nucleus"/>
    <property type="evidence" value="ECO:0007669"/>
    <property type="project" value="TreeGrafter"/>
</dbReference>
<dbReference type="GO" id="GO:0004672">
    <property type="term" value="F:protein kinase activity"/>
    <property type="evidence" value="ECO:0007669"/>
    <property type="project" value="InterPro"/>
</dbReference>
<dbReference type="Gene3D" id="3.30.200.20">
    <property type="entry name" value="Phosphorylase Kinase, domain 1"/>
    <property type="match status" value="1"/>
</dbReference>
<dbReference type="PANTHER" id="PTHR22961:SF13">
    <property type="entry name" value="TRIBBLES"/>
    <property type="match status" value="1"/>
</dbReference>
<dbReference type="InterPro" id="IPR000719">
    <property type="entry name" value="Prot_kinase_dom"/>
</dbReference>
<dbReference type="Pfam" id="PF00069">
    <property type="entry name" value="Pkinase"/>
    <property type="match status" value="1"/>
</dbReference>
<dbReference type="GO" id="GO:0032436">
    <property type="term" value="P:positive regulation of proteasomal ubiquitin-dependent protein catabolic process"/>
    <property type="evidence" value="ECO:0007669"/>
    <property type="project" value="TreeGrafter"/>
</dbReference>
<dbReference type="Gene3D" id="1.10.510.10">
    <property type="entry name" value="Transferase(Phosphotransferase) domain 1"/>
    <property type="match status" value="1"/>
</dbReference>
<gene>
    <name evidence="4" type="ORF">DGYR_LOCUS3371</name>
</gene>
<evidence type="ECO:0000313" key="4">
    <source>
        <dbReference type="EMBL" id="CAD5114541.1"/>
    </source>
</evidence>
<dbReference type="GO" id="GO:0031434">
    <property type="term" value="F:mitogen-activated protein kinase kinase binding"/>
    <property type="evidence" value="ECO:0007669"/>
    <property type="project" value="TreeGrafter"/>
</dbReference>